<reference evidence="3" key="1">
    <citation type="journal article" date="2014" name="Front. Microbiol.">
        <title>High frequency of phylogenetically diverse reductive dehalogenase-homologous genes in deep subseafloor sedimentary metagenomes.</title>
        <authorList>
            <person name="Kawai M."/>
            <person name="Futagami T."/>
            <person name="Toyoda A."/>
            <person name="Takaki Y."/>
            <person name="Nishi S."/>
            <person name="Hori S."/>
            <person name="Arai W."/>
            <person name="Tsubouchi T."/>
            <person name="Morono Y."/>
            <person name="Uchiyama I."/>
            <person name="Ito T."/>
            <person name="Fujiyama A."/>
            <person name="Inagaki F."/>
            <person name="Takami H."/>
        </authorList>
    </citation>
    <scope>NUCLEOTIDE SEQUENCE</scope>
    <source>
        <strain evidence="3">Expedition CK06-06</strain>
    </source>
</reference>
<evidence type="ECO:0000313" key="3">
    <source>
        <dbReference type="EMBL" id="GAI41530.1"/>
    </source>
</evidence>
<sequence length="265" mass="31013">YKDGVKIYRFFPLNFYYTYYAQQRSLFIKPFWHLIDLWNPHSYIIIKKILKKEKPDVVHTHNLGGLSASTASAIRFLKIPHIHTLHDYALLSPWSNLLRSGKIIKKFNVFDKICQKIKRHFTNEVDVVIAPSKFVMNMHIKNGFFLNCKKIVLPLGIELPRQNSMEKSYETIDVLYVGQVSEYKGVDILIKAFKEIDLDNAWLHIIGEGADLEKFKRLGANDKRIKFYGFLQHQPLKKLYKKVNLLIVPSICYDNSPTVIYESFS</sequence>
<feature type="domain" description="Glycosyl transferase family 1" evidence="1">
    <location>
        <begin position="170"/>
        <end position="264"/>
    </location>
</feature>
<feature type="domain" description="Glycosyltransferase subfamily 4-like N-terminal" evidence="2">
    <location>
        <begin position="30"/>
        <end position="159"/>
    </location>
</feature>
<gene>
    <name evidence="3" type="ORF">S06H3_40947</name>
</gene>
<dbReference type="InterPro" id="IPR001296">
    <property type="entry name" value="Glyco_trans_1"/>
</dbReference>
<dbReference type="EMBL" id="BARV01025174">
    <property type="protein sequence ID" value="GAI41530.1"/>
    <property type="molecule type" value="Genomic_DNA"/>
</dbReference>
<comment type="caution">
    <text evidence="3">The sequence shown here is derived from an EMBL/GenBank/DDBJ whole genome shotgun (WGS) entry which is preliminary data.</text>
</comment>
<feature type="non-terminal residue" evidence="3">
    <location>
        <position position="265"/>
    </location>
</feature>
<name>X1PR44_9ZZZZ</name>
<dbReference type="SUPFAM" id="SSF53756">
    <property type="entry name" value="UDP-Glycosyltransferase/glycogen phosphorylase"/>
    <property type="match status" value="1"/>
</dbReference>
<dbReference type="Pfam" id="PF00534">
    <property type="entry name" value="Glycos_transf_1"/>
    <property type="match status" value="1"/>
</dbReference>
<evidence type="ECO:0000259" key="1">
    <source>
        <dbReference type="Pfam" id="PF00534"/>
    </source>
</evidence>
<dbReference type="PANTHER" id="PTHR45947">
    <property type="entry name" value="SULFOQUINOVOSYL TRANSFERASE SQD2"/>
    <property type="match status" value="1"/>
</dbReference>
<protein>
    <recommendedName>
        <fullName evidence="4">Glycosyltransferase subfamily 4-like N-terminal domain-containing protein</fullName>
    </recommendedName>
</protein>
<dbReference type="Gene3D" id="3.40.50.2000">
    <property type="entry name" value="Glycogen Phosphorylase B"/>
    <property type="match status" value="2"/>
</dbReference>
<dbReference type="InterPro" id="IPR050194">
    <property type="entry name" value="Glycosyltransferase_grp1"/>
</dbReference>
<dbReference type="AlphaFoldDB" id="X1PR44"/>
<feature type="non-terminal residue" evidence="3">
    <location>
        <position position="1"/>
    </location>
</feature>
<evidence type="ECO:0008006" key="4">
    <source>
        <dbReference type="Google" id="ProtNLM"/>
    </source>
</evidence>
<organism evidence="3">
    <name type="scientific">marine sediment metagenome</name>
    <dbReference type="NCBI Taxonomy" id="412755"/>
    <lineage>
        <taxon>unclassified sequences</taxon>
        <taxon>metagenomes</taxon>
        <taxon>ecological metagenomes</taxon>
    </lineage>
</organism>
<dbReference type="PANTHER" id="PTHR45947:SF3">
    <property type="entry name" value="SULFOQUINOVOSYL TRANSFERASE SQD2"/>
    <property type="match status" value="1"/>
</dbReference>
<accession>X1PR44</accession>
<proteinExistence type="predicted"/>
<dbReference type="InterPro" id="IPR028098">
    <property type="entry name" value="Glyco_trans_4-like_N"/>
</dbReference>
<evidence type="ECO:0000259" key="2">
    <source>
        <dbReference type="Pfam" id="PF13439"/>
    </source>
</evidence>
<dbReference type="GO" id="GO:0016757">
    <property type="term" value="F:glycosyltransferase activity"/>
    <property type="evidence" value="ECO:0007669"/>
    <property type="project" value="InterPro"/>
</dbReference>
<dbReference type="Pfam" id="PF13439">
    <property type="entry name" value="Glyco_transf_4"/>
    <property type="match status" value="1"/>
</dbReference>